<feature type="domain" description="C2H2-type" evidence="6">
    <location>
        <begin position="239"/>
        <end position="267"/>
    </location>
</feature>
<dbReference type="Pfam" id="PF12171">
    <property type="entry name" value="zf-C2H2_jaz"/>
    <property type="match status" value="1"/>
</dbReference>
<feature type="domain" description="C2H2-type" evidence="6">
    <location>
        <begin position="32"/>
        <end position="60"/>
    </location>
</feature>
<keyword evidence="2" id="KW-0677">Repeat</keyword>
<keyword evidence="1" id="KW-0479">Metal-binding</keyword>
<comment type="caution">
    <text evidence="7">The sequence shown here is derived from an EMBL/GenBank/DDBJ whole genome shotgun (WGS) entry which is preliminary data.</text>
</comment>
<gene>
    <name evidence="7" type="primary">jg6013</name>
    <name evidence="7" type="ORF">PAEG_LOCUS22231</name>
</gene>
<dbReference type="AlphaFoldDB" id="A0A8S4S486"/>
<feature type="domain" description="C2H2-type" evidence="6">
    <location>
        <begin position="179"/>
        <end position="207"/>
    </location>
</feature>
<dbReference type="Pfam" id="PF00096">
    <property type="entry name" value="zf-C2H2"/>
    <property type="match status" value="3"/>
</dbReference>
<dbReference type="GO" id="GO:0008270">
    <property type="term" value="F:zinc ion binding"/>
    <property type="evidence" value="ECO:0007669"/>
    <property type="project" value="UniProtKB-KW"/>
</dbReference>
<protein>
    <submittedName>
        <fullName evidence="7">Jg6013 protein</fullName>
    </submittedName>
</protein>
<evidence type="ECO:0000259" key="6">
    <source>
        <dbReference type="PROSITE" id="PS50157"/>
    </source>
</evidence>
<dbReference type="InterPro" id="IPR022755">
    <property type="entry name" value="Znf_C2H2_jaz"/>
</dbReference>
<dbReference type="SMART" id="SM00355">
    <property type="entry name" value="ZnF_C2H2"/>
    <property type="match status" value="10"/>
</dbReference>
<dbReference type="PROSITE" id="PS00028">
    <property type="entry name" value="ZINC_FINGER_C2H2_1"/>
    <property type="match status" value="7"/>
</dbReference>
<dbReference type="OrthoDB" id="6077919at2759"/>
<name>A0A8S4S486_9NEOP</name>
<keyword evidence="3 5" id="KW-0863">Zinc-finger</keyword>
<dbReference type="SUPFAM" id="SSF57667">
    <property type="entry name" value="beta-beta-alpha zinc fingers"/>
    <property type="match status" value="3"/>
</dbReference>
<evidence type="ECO:0000256" key="5">
    <source>
        <dbReference type="PROSITE-ProRule" id="PRU00042"/>
    </source>
</evidence>
<feature type="domain" description="C2H2-type" evidence="6">
    <location>
        <begin position="324"/>
        <end position="351"/>
    </location>
</feature>
<evidence type="ECO:0000313" key="8">
    <source>
        <dbReference type="Proteomes" id="UP000838756"/>
    </source>
</evidence>
<dbReference type="FunFam" id="3.30.160.60:FF:000624">
    <property type="entry name" value="zinc finger protein 697"/>
    <property type="match status" value="1"/>
</dbReference>
<evidence type="ECO:0000256" key="2">
    <source>
        <dbReference type="ARBA" id="ARBA00022737"/>
    </source>
</evidence>
<dbReference type="InterPro" id="IPR013087">
    <property type="entry name" value="Znf_C2H2_type"/>
</dbReference>
<dbReference type="InterPro" id="IPR036236">
    <property type="entry name" value="Znf_C2H2_sf"/>
</dbReference>
<feature type="domain" description="C2H2-type" evidence="6">
    <location>
        <begin position="296"/>
        <end position="323"/>
    </location>
</feature>
<evidence type="ECO:0000256" key="4">
    <source>
        <dbReference type="ARBA" id="ARBA00022833"/>
    </source>
</evidence>
<evidence type="ECO:0000256" key="1">
    <source>
        <dbReference type="ARBA" id="ARBA00022723"/>
    </source>
</evidence>
<dbReference type="Gene3D" id="3.30.160.60">
    <property type="entry name" value="Classic Zinc Finger"/>
    <property type="match status" value="5"/>
</dbReference>
<dbReference type="PANTHER" id="PTHR24379:SF121">
    <property type="entry name" value="C2H2-TYPE DOMAIN-CONTAINING PROTEIN"/>
    <property type="match status" value="1"/>
</dbReference>
<feature type="domain" description="C2H2-type" evidence="6">
    <location>
        <begin position="268"/>
        <end position="295"/>
    </location>
</feature>
<keyword evidence="8" id="KW-1185">Reference proteome</keyword>
<dbReference type="PROSITE" id="PS50157">
    <property type="entry name" value="ZINC_FINGER_C2H2_2"/>
    <property type="match status" value="7"/>
</dbReference>
<evidence type="ECO:0000256" key="3">
    <source>
        <dbReference type="ARBA" id="ARBA00022771"/>
    </source>
</evidence>
<dbReference type="PANTHER" id="PTHR24379">
    <property type="entry name" value="KRAB AND ZINC FINGER DOMAIN-CONTAINING"/>
    <property type="match status" value="1"/>
</dbReference>
<feature type="domain" description="C2H2-type" evidence="6">
    <location>
        <begin position="152"/>
        <end position="174"/>
    </location>
</feature>
<sequence length="351" mass="41129">MFPELLNFGSNLGVLIDCSNATPIRCRGGIGYKCCYCSEEYPHASDLKQHNLKAHDAKTRCGLIKGKYGASSLVKLDITSLQCSECLRDLDTIESLIDHLTEDHGKVIHKDIKNYIVPFKFHGEELRCVICFTLFNKFKVLQEHMSAHFRNFICDYCSAGFVTRTILLNHIKGHEVGYYKCDYCSKTYDTRRKKKAHERLVHIHRNMLNKCGYCNEKFNRFSKKEEHLVRVHGVRSVSFNCLACDKTFVTQRALRDHTKRDHLMERRHKCGVCDMMFFRQSDVRKHMVKHTGDRIFQCEVCLKSYGRRNTLREHMRIHADDRRFKCVYCGQAFVQKCSWRGHMRAKHGEQV</sequence>
<accession>A0A8S4S486</accession>
<reference evidence="7" key="1">
    <citation type="submission" date="2022-03" db="EMBL/GenBank/DDBJ databases">
        <authorList>
            <person name="Lindestad O."/>
        </authorList>
    </citation>
    <scope>NUCLEOTIDE SEQUENCE</scope>
</reference>
<dbReference type="EMBL" id="CAKXAJ010026023">
    <property type="protein sequence ID" value="CAH2251422.1"/>
    <property type="molecule type" value="Genomic_DNA"/>
</dbReference>
<organism evidence="7 8">
    <name type="scientific">Pararge aegeria aegeria</name>
    <dbReference type="NCBI Taxonomy" id="348720"/>
    <lineage>
        <taxon>Eukaryota</taxon>
        <taxon>Metazoa</taxon>
        <taxon>Ecdysozoa</taxon>
        <taxon>Arthropoda</taxon>
        <taxon>Hexapoda</taxon>
        <taxon>Insecta</taxon>
        <taxon>Pterygota</taxon>
        <taxon>Neoptera</taxon>
        <taxon>Endopterygota</taxon>
        <taxon>Lepidoptera</taxon>
        <taxon>Glossata</taxon>
        <taxon>Ditrysia</taxon>
        <taxon>Papilionoidea</taxon>
        <taxon>Nymphalidae</taxon>
        <taxon>Satyrinae</taxon>
        <taxon>Satyrini</taxon>
        <taxon>Parargina</taxon>
        <taxon>Pararge</taxon>
    </lineage>
</organism>
<evidence type="ECO:0000313" key="7">
    <source>
        <dbReference type="EMBL" id="CAH2251422.1"/>
    </source>
</evidence>
<proteinExistence type="predicted"/>
<keyword evidence="4" id="KW-0862">Zinc</keyword>
<dbReference type="Proteomes" id="UP000838756">
    <property type="component" value="Unassembled WGS sequence"/>
</dbReference>